<evidence type="ECO:0000256" key="5">
    <source>
        <dbReference type="ARBA" id="ARBA00022448"/>
    </source>
</evidence>
<feature type="region of interest" description="Disordered" evidence="10">
    <location>
        <begin position="1"/>
        <end position="22"/>
    </location>
</feature>
<dbReference type="GO" id="GO:0009055">
    <property type="term" value="F:electron transfer activity"/>
    <property type="evidence" value="ECO:0007669"/>
    <property type="project" value="TreeGrafter"/>
</dbReference>
<comment type="similarity">
    <text evidence="4 9">Belongs to the rubredoxin family.</text>
</comment>
<evidence type="ECO:0000313" key="12">
    <source>
        <dbReference type="EMBL" id="GGG44831.1"/>
    </source>
</evidence>
<organism evidence="12 13">
    <name type="scientific">Caldovatus sediminis</name>
    <dbReference type="NCBI Taxonomy" id="2041189"/>
    <lineage>
        <taxon>Bacteria</taxon>
        <taxon>Pseudomonadati</taxon>
        <taxon>Pseudomonadota</taxon>
        <taxon>Alphaproteobacteria</taxon>
        <taxon>Acetobacterales</taxon>
        <taxon>Roseomonadaceae</taxon>
        <taxon>Caldovatus</taxon>
    </lineage>
</organism>
<evidence type="ECO:0000259" key="11">
    <source>
        <dbReference type="PROSITE" id="PS50903"/>
    </source>
</evidence>
<dbReference type="SUPFAM" id="SSF57802">
    <property type="entry name" value="Rubredoxin-like"/>
    <property type="match status" value="1"/>
</dbReference>
<dbReference type="Proteomes" id="UP000597507">
    <property type="component" value="Unassembled WGS sequence"/>
</dbReference>
<dbReference type="InterPro" id="IPR024935">
    <property type="entry name" value="Rubredoxin_dom"/>
</dbReference>
<keyword evidence="8 9" id="KW-0408">Iron</keyword>
<comment type="caution">
    <text evidence="12">The sequence shown here is derived from an EMBL/GenBank/DDBJ whole genome shotgun (WGS) entry which is preliminary data.</text>
</comment>
<comment type="cofactor">
    <cofactor evidence="1 9">
        <name>Fe(3+)</name>
        <dbReference type="ChEBI" id="CHEBI:29034"/>
    </cofactor>
</comment>
<evidence type="ECO:0000256" key="8">
    <source>
        <dbReference type="ARBA" id="ARBA00023004"/>
    </source>
</evidence>
<dbReference type="PROSITE" id="PS00202">
    <property type="entry name" value="RUBREDOXIN"/>
    <property type="match status" value="1"/>
</dbReference>
<dbReference type="Gene3D" id="2.20.28.10">
    <property type="match status" value="1"/>
</dbReference>
<dbReference type="InterPro" id="IPR018527">
    <property type="entry name" value="Rubredoxin_Fe_BS"/>
</dbReference>
<evidence type="ECO:0000256" key="7">
    <source>
        <dbReference type="ARBA" id="ARBA00022982"/>
    </source>
</evidence>
<keyword evidence="5" id="KW-0813">Transport</keyword>
<dbReference type="PRINTS" id="PR00163">
    <property type="entry name" value="RUBREDOXIN"/>
</dbReference>
<dbReference type="FunFam" id="2.20.28.10:FF:000001">
    <property type="entry name" value="Rubredoxin"/>
    <property type="match status" value="1"/>
</dbReference>
<comment type="function">
    <text evidence="2">Involved in the hydrocarbon hydroxylating system, which transfers electrons from NADH to rubredoxin reductase and then through rubredoxin to alkane 1 monooxygenase.</text>
</comment>
<evidence type="ECO:0000256" key="9">
    <source>
        <dbReference type="RuleBase" id="RU003820"/>
    </source>
</evidence>
<dbReference type="InterPro" id="IPR024934">
    <property type="entry name" value="Rubredoxin-like_dom"/>
</dbReference>
<dbReference type="PANTHER" id="PTHR47627">
    <property type="entry name" value="RUBREDOXIN"/>
    <property type="match status" value="1"/>
</dbReference>
<evidence type="ECO:0000256" key="1">
    <source>
        <dbReference type="ARBA" id="ARBA00001965"/>
    </source>
</evidence>
<reference evidence="12 13" key="1">
    <citation type="journal article" date="2014" name="Int. J. Syst. Evol. Microbiol.">
        <title>Complete genome sequence of Corynebacterium casei LMG S-19264T (=DSM 44701T), isolated from a smear-ripened cheese.</title>
        <authorList>
            <consortium name="US DOE Joint Genome Institute (JGI-PGF)"/>
            <person name="Walter F."/>
            <person name="Albersmeier A."/>
            <person name="Kalinowski J."/>
            <person name="Ruckert C."/>
        </authorList>
    </citation>
    <scope>NUCLEOTIDE SEQUENCE [LARGE SCALE GENOMIC DNA]</scope>
    <source>
        <strain evidence="12 13">CGMCC 1.16330</strain>
    </source>
</reference>
<dbReference type="PANTHER" id="PTHR47627:SF1">
    <property type="entry name" value="RUBREDOXIN-1-RELATED"/>
    <property type="match status" value="1"/>
</dbReference>
<evidence type="ECO:0000256" key="6">
    <source>
        <dbReference type="ARBA" id="ARBA00022723"/>
    </source>
</evidence>
<dbReference type="EMBL" id="BMKS01000013">
    <property type="protein sequence ID" value="GGG44831.1"/>
    <property type="molecule type" value="Genomic_DNA"/>
</dbReference>
<keyword evidence="13" id="KW-1185">Reference proteome</keyword>
<gene>
    <name evidence="12" type="ORF">GCM10010964_35270</name>
</gene>
<protein>
    <recommendedName>
        <fullName evidence="9">Rubredoxin</fullName>
    </recommendedName>
</protein>
<dbReference type="GO" id="GO:0043448">
    <property type="term" value="P:alkane catabolic process"/>
    <property type="evidence" value="ECO:0007669"/>
    <property type="project" value="TreeGrafter"/>
</dbReference>
<dbReference type="AlphaFoldDB" id="A0A8J3EDP8"/>
<keyword evidence="6 9" id="KW-0479">Metal-binding</keyword>
<dbReference type="CDD" id="cd00730">
    <property type="entry name" value="rubredoxin"/>
    <property type="match status" value="1"/>
</dbReference>
<accession>A0A8J3EDP8</accession>
<dbReference type="Pfam" id="PF00301">
    <property type="entry name" value="Rubredoxin"/>
    <property type="match status" value="1"/>
</dbReference>
<feature type="domain" description="Rubredoxin-like" evidence="11">
    <location>
        <begin position="25"/>
        <end position="76"/>
    </location>
</feature>
<evidence type="ECO:0000256" key="3">
    <source>
        <dbReference type="ARBA" id="ARBA00004933"/>
    </source>
</evidence>
<keyword evidence="7 9" id="KW-0249">Electron transport</keyword>
<sequence>MRRRDTPGEGGARPSPSTETEVPSFKIWECALCGFRYDEAAGLPEEGLPPGTRWQDVPATWTCPDCGAGKDDFEMREAG</sequence>
<dbReference type="InterPro" id="IPR050526">
    <property type="entry name" value="Rubredoxin_ET"/>
</dbReference>
<evidence type="ECO:0000256" key="2">
    <source>
        <dbReference type="ARBA" id="ARBA00002792"/>
    </source>
</evidence>
<comment type="pathway">
    <text evidence="3">Hydrocarbon metabolism; alkane degradation.</text>
</comment>
<evidence type="ECO:0000256" key="4">
    <source>
        <dbReference type="ARBA" id="ARBA00005337"/>
    </source>
</evidence>
<proteinExistence type="inferred from homology"/>
<evidence type="ECO:0000256" key="10">
    <source>
        <dbReference type="SAM" id="MobiDB-lite"/>
    </source>
</evidence>
<name>A0A8J3EDP8_9PROT</name>
<dbReference type="PROSITE" id="PS50903">
    <property type="entry name" value="RUBREDOXIN_LIKE"/>
    <property type="match status" value="1"/>
</dbReference>
<dbReference type="GO" id="GO:0005506">
    <property type="term" value="F:iron ion binding"/>
    <property type="evidence" value="ECO:0007669"/>
    <property type="project" value="UniProtKB-UniRule"/>
</dbReference>
<evidence type="ECO:0000313" key="13">
    <source>
        <dbReference type="Proteomes" id="UP000597507"/>
    </source>
</evidence>